<keyword evidence="8" id="KW-1185">Reference proteome</keyword>
<dbReference type="OrthoDB" id="39497at2759"/>
<dbReference type="SMART" id="SM00049">
    <property type="entry name" value="DEP"/>
    <property type="match status" value="1"/>
</dbReference>
<dbReference type="GO" id="GO:0005096">
    <property type="term" value="F:GTPase activator activity"/>
    <property type="evidence" value="ECO:0007669"/>
    <property type="project" value="InterPro"/>
</dbReference>
<dbReference type="EMBL" id="JADNRY010000021">
    <property type="protein sequence ID" value="KAF9072920.1"/>
    <property type="molecule type" value="Genomic_DNA"/>
</dbReference>
<evidence type="ECO:0000256" key="1">
    <source>
        <dbReference type="ARBA" id="ARBA00004148"/>
    </source>
</evidence>
<dbReference type="SUPFAM" id="SSF46785">
    <property type="entry name" value="Winged helix' DNA-binding domain"/>
    <property type="match status" value="1"/>
</dbReference>
<feature type="compositionally biased region" description="Basic and acidic residues" evidence="5">
    <location>
        <begin position="577"/>
        <end position="587"/>
    </location>
</feature>
<organism evidence="7 8">
    <name type="scientific">Rhodocollybia butyracea</name>
    <dbReference type="NCBI Taxonomy" id="206335"/>
    <lineage>
        <taxon>Eukaryota</taxon>
        <taxon>Fungi</taxon>
        <taxon>Dikarya</taxon>
        <taxon>Basidiomycota</taxon>
        <taxon>Agaricomycotina</taxon>
        <taxon>Agaricomycetes</taxon>
        <taxon>Agaricomycetidae</taxon>
        <taxon>Agaricales</taxon>
        <taxon>Marasmiineae</taxon>
        <taxon>Omphalotaceae</taxon>
        <taxon>Rhodocollybia</taxon>
    </lineage>
</organism>
<dbReference type="PROSITE" id="PS50186">
    <property type="entry name" value="DEP"/>
    <property type="match status" value="1"/>
</dbReference>
<evidence type="ECO:0000256" key="3">
    <source>
        <dbReference type="ARBA" id="ARBA00018529"/>
    </source>
</evidence>
<proteinExistence type="inferred from homology"/>
<dbReference type="InterPro" id="IPR000591">
    <property type="entry name" value="DEP_dom"/>
</dbReference>
<dbReference type="InterPro" id="IPR048255">
    <property type="entry name" value="IML1_N"/>
</dbReference>
<feature type="domain" description="DEP" evidence="6">
    <location>
        <begin position="1132"/>
        <end position="1207"/>
    </location>
</feature>
<dbReference type="Pfam" id="PF12257">
    <property type="entry name" value="IML1"/>
    <property type="match status" value="1"/>
</dbReference>
<dbReference type="InterPro" id="IPR027244">
    <property type="entry name" value="IML1"/>
</dbReference>
<comment type="similarity">
    <text evidence="2">Belongs to the IML1 family.</text>
</comment>
<feature type="compositionally biased region" description="Low complexity" evidence="5">
    <location>
        <begin position="591"/>
        <end position="623"/>
    </location>
</feature>
<comment type="subcellular location">
    <subcellularLocation>
        <location evidence="1">Vacuole membrane</location>
        <topology evidence="1">Peripheral membrane protein</topology>
    </subcellularLocation>
</comment>
<name>A0A9P5Q2J2_9AGAR</name>
<dbReference type="Proteomes" id="UP000772434">
    <property type="component" value="Unassembled WGS sequence"/>
</dbReference>
<feature type="region of interest" description="Disordered" evidence="5">
    <location>
        <begin position="1"/>
        <end position="30"/>
    </location>
</feature>
<evidence type="ECO:0000256" key="2">
    <source>
        <dbReference type="ARBA" id="ARBA00005643"/>
    </source>
</evidence>
<reference evidence="7" key="1">
    <citation type="submission" date="2020-11" db="EMBL/GenBank/DDBJ databases">
        <authorList>
            <consortium name="DOE Joint Genome Institute"/>
            <person name="Ahrendt S."/>
            <person name="Riley R."/>
            <person name="Andreopoulos W."/>
            <person name="Labutti K."/>
            <person name="Pangilinan J."/>
            <person name="Ruiz-Duenas F.J."/>
            <person name="Barrasa J.M."/>
            <person name="Sanchez-Garcia M."/>
            <person name="Camarero S."/>
            <person name="Miyauchi S."/>
            <person name="Serrano A."/>
            <person name="Linde D."/>
            <person name="Babiker R."/>
            <person name="Drula E."/>
            <person name="Ayuso-Fernandez I."/>
            <person name="Pacheco R."/>
            <person name="Padilla G."/>
            <person name="Ferreira P."/>
            <person name="Barriuso J."/>
            <person name="Kellner H."/>
            <person name="Castanera R."/>
            <person name="Alfaro M."/>
            <person name="Ramirez L."/>
            <person name="Pisabarro A.G."/>
            <person name="Kuo A."/>
            <person name="Tritt A."/>
            <person name="Lipzen A."/>
            <person name="He G."/>
            <person name="Yan M."/>
            <person name="Ng V."/>
            <person name="Cullen D."/>
            <person name="Martin F."/>
            <person name="Rosso M.-N."/>
            <person name="Henrissat B."/>
            <person name="Hibbett D."/>
            <person name="Martinez A.T."/>
            <person name="Grigoriev I.V."/>
        </authorList>
    </citation>
    <scope>NUCLEOTIDE SEQUENCE</scope>
    <source>
        <strain evidence="7">AH 40177</strain>
    </source>
</reference>
<comment type="caution">
    <text evidence="7">The sequence shown here is derived from an EMBL/GenBank/DDBJ whole genome shotgun (WGS) entry which is preliminary data.</text>
</comment>
<dbReference type="Gene3D" id="1.10.10.10">
    <property type="entry name" value="Winged helix-like DNA-binding domain superfamily/Winged helix DNA-binding domain"/>
    <property type="match status" value="1"/>
</dbReference>
<sequence>MSRAESQQPHYGRRRSNTAQSILRPPPLPSIPLKSGDSTVLNAWVHDGSSLVILNHIYWPGVAEGDLLSVSATAAAFIFVVTKEDSTLKPQLQISVPKAIAEVFGLRNNSEVTVKKVDKPKYAAEYVELSFQDQYLGRNDMWRLGKHLVNQCIYAEQEVSFIGSIAAKIESIYIQGEKVPAALMTSQTKVIYRSLSAKVTIFIQVCRELWEFAGDGERYNEKVVHSFLPALFAKWKEAGTNHTVTIVLISRVYYDTSEIDYAAGPLRRDERGEWYKDFYKVITDLEVIHEWKPTLVSLKNSFWDFQRDILLTHHYHRSSMDSSSGGQADQVRLIGRLSYAHDGPILEAINLNLYPSETHYIDRSLALTGATTILITPGSGYFRVSKQLLRLTTNRMLDQGFGLDLVSLAKAPLHQSPIFSFQGTEPEIRTEKDIGYGVRALDPLWGVDDEINGAKTTFWWEPFWVSTSFWDEQVDLPFRQDRFVARAKMHEIQMLGLLEHDVLATIDVPFLSDRESNALPTKVEAEAFDLDVFALKEESKSLIAIRRPPPLSAGPILDGKRASQRSSTMTLINTIEESPKGIPRDLAGDSTTTTTTPPSVLKVPLSSSPPRSSSRSVRSTTSSMRHIRLEDNNRASKLTPSWIFKPFRSGPVEPQITTESASASTTSLTIVDSSFSASSTMALNASVSSHRARATMPPVLSPSKIQSVTNGLIATATPMAIIRTTPRSASSRLLDEEAVLSSSRNNHWRRSPMNTPPREEQTFGSRRRSAIGSMSAGLFSSSSSSPSSRPNPSQPATLSYSQASLAARWHHTFPVLPSKHDIKWDSIVMPFCLPLTVEYFPSAVELETSYDVFSYDFIVDPPEMRSFLVLPPSDKKRIYRGAEEGLGFSRDAGHGCCEIGTRFPSFLKAEEMVPKPMGAAEVLQNTNDPVYLSMSNEIHQISYTGEAIQVRRYVRRMPSTQPFDYQCLVWPKLGVGYTETQQTFTPHGLENYGWNRLDMLVAGYEHQFNESLRYWRTRFIVIPTSEPPSLKTGPSGETLDDEEARILGIDKLAESFTKLRWQSPDEKERGGATYPPIRFLPTTLSPAMSVLDESLMDQLDSIHAAGPLRKKMKSEREISDMPLGAIAKAMREEDGVLIKHNQWHRSQYPDSFTGFDFVSWVVREFRDVSSRAQGAEWGSKLQEQGLFEHVRGYHNFLDGHYFYRLKGEYAVTSTPRRWFRTRVDDVVPRGHYPGSAARVSNSSPRKNKKRLILSESMVIDIDPNKRSDQAESVLLHHDIIHNPGTVFHFELQWIGTTPRYIEDQLRQWSRDIRARNAFQSCFPIRLAVAPPILAGIPDRLPEGSPSTRYFEYALLRHFGFIIDVEAADLYPENVDIIYSYRRTPFKYSQFVHRTGVAFVQVLGGSQGFLFLTNRLIGPGRMGTGLKNKEHRPAVEAERIRIEMHEFCSNKNVLLKFYDDALAKLDHVPEEPPPLSI</sequence>
<dbReference type="InterPro" id="IPR036388">
    <property type="entry name" value="WH-like_DNA-bd_sf"/>
</dbReference>
<dbReference type="GO" id="GO:0005774">
    <property type="term" value="C:vacuolar membrane"/>
    <property type="evidence" value="ECO:0007669"/>
    <property type="project" value="UniProtKB-SubCell"/>
</dbReference>
<feature type="region of interest" description="Disordered" evidence="5">
    <location>
        <begin position="576"/>
        <end position="632"/>
    </location>
</feature>
<evidence type="ECO:0000313" key="7">
    <source>
        <dbReference type="EMBL" id="KAF9072920.1"/>
    </source>
</evidence>
<dbReference type="PANTHER" id="PTHR13179:SF8">
    <property type="entry name" value="GATOR COMPLEX PROTEIN DEPDC5"/>
    <property type="match status" value="1"/>
</dbReference>
<evidence type="ECO:0000259" key="6">
    <source>
        <dbReference type="PROSITE" id="PS50186"/>
    </source>
</evidence>
<evidence type="ECO:0000256" key="4">
    <source>
        <dbReference type="ARBA" id="ARBA00021881"/>
    </source>
</evidence>
<dbReference type="Pfam" id="PF00610">
    <property type="entry name" value="DEP"/>
    <property type="match status" value="1"/>
</dbReference>
<dbReference type="GO" id="GO:1904262">
    <property type="term" value="P:negative regulation of TORC1 signaling"/>
    <property type="evidence" value="ECO:0007669"/>
    <property type="project" value="TreeGrafter"/>
</dbReference>
<evidence type="ECO:0000313" key="8">
    <source>
        <dbReference type="Proteomes" id="UP000772434"/>
    </source>
</evidence>
<accession>A0A9P5Q2J2</accession>
<dbReference type="InterPro" id="IPR036390">
    <property type="entry name" value="WH_DNA-bd_sf"/>
</dbReference>
<evidence type="ECO:0000256" key="5">
    <source>
        <dbReference type="SAM" id="MobiDB-lite"/>
    </source>
</evidence>
<dbReference type="GO" id="GO:0010508">
    <property type="term" value="P:positive regulation of autophagy"/>
    <property type="evidence" value="ECO:0007669"/>
    <property type="project" value="TreeGrafter"/>
</dbReference>
<protein>
    <recommendedName>
        <fullName evidence="3">Vacuolar membrane-associated protein IML1</fullName>
    </recommendedName>
    <alternativeName>
        <fullName evidence="4">Vacuolar membrane-associated protein iml1</fullName>
    </alternativeName>
</protein>
<gene>
    <name evidence="7" type="ORF">BDP27DRAFT_1417689</name>
</gene>
<dbReference type="PANTHER" id="PTHR13179">
    <property type="entry name" value="DEP DOMAIN CONTAINING PROTEIN 5"/>
    <property type="match status" value="1"/>
</dbReference>
<feature type="region of interest" description="Disordered" evidence="5">
    <location>
        <begin position="736"/>
        <end position="797"/>
    </location>
</feature>
<dbReference type="GO" id="GO:1990130">
    <property type="term" value="C:GATOR1 complex"/>
    <property type="evidence" value="ECO:0007669"/>
    <property type="project" value="TreeGrafter"/>
</dbReference>
<feature type="compositionally biased region" description="Low complexity" evidence="5">
    <location>
        <begin position="773"/>
        <end position="795"/>
    </location>
</feature>
<dbReference type="CDD" id="cd04449">
    <property type="entry name" value="DEP_DEPDC5-like"/>
    <property type="match status" value="1"/>
</dbReference>
<dbReference type="GO" id="GO:0035556">
    <property type="term" value="P:intracellular signal transduction"/>
    <property type="evidence" value="ECO:0007669"/>
    <property type="project" value="InterPro"/>
</dbReference>